<dbReference type="AlphaFoldDB" id="A0A392RLX5"/>
<evidence type="ECO:0000313" key="1">
    <source>
        <dbReference type="EMBL" id="MCI37628.1"/>
    </source>
</evidence>
<feature type="non-terminal residue" evidence="1">
    <location>
        <position position="52"/>
    </location>
</feature>
<reference evidence="1 2" key="1">
    <citation type="journal article" date="2018" name="Front. Plant Sci.">
        <title>Red Clover (Trifolium pratense) and Zigzag Clover (T. medium) - A Picture of Genomic Similarities and Differences.</title>
        <authorList>
            <person name="Dluhosova J."/>
            <person name="Istvanek J."/>
            <person name="Nedelnik J."/>
            <person name="Repkova J."/>
        </authorList>
    </citation>
    <scope>NUCLEOTIDE SEQUENCE [LARGE SCALE GENOMIC DNA]</scope>
    <source>
        <strain evidence="2">cv. 10/8</strain>
        <tissue evidence="1">Leaf</tissue>
    </source>
</reference>
<keyword evidence="2" id="KW-1185">Reference proteome</keyword>
<dbReference type="Proteomes" id="UP000265520">
    <property type="component" value="Unassembled WGS sequence"/>
</dbReference>
<proteinExistence type="predicted"/>
<protein>
    <submittedName>
        <fullName evidence="1">Uncharacterized protein</fullName>
    </submittedName>
</protein>
<sequence length="52" mass="6071">MRHNRCFLLILWGSPREIWMILPTRVICGTQRARRSTIAPGAVRVQELLKLL</sequence>
<comment type="caution">
    <text evidence="1">The sequence shown here is derived from an EMBL/GenBank/DDBJ whole genome shotgun (WGS) entry which is preliminary data.</text>
</comment>
<evidence type="ECO:0000313" key="2">
    <source>
        <dbReference type="Proteomes" id="UP000265520"/>
    </source>
</evidence>
<dbReference type="EMBL" id="LXQA010246607">
    <property type="protein sequence ID" value="MCI37628.1"/>
    <property type="molecule type" value="Genomic_DNA"/>
</dbReference>
<organism evidence="1 2">
    <name type="scientific">Trifolium medium</name>
    <dbReference type="NCBI Taxonomy" id="97028"/>
    <lineage>
        <taxon>Eukaryota</taxon>
        <taxon>Viridiplantae</taxon>
        <taxon>Streptophyta</taxon>
        <taxon>Embryophyta</taxon>
        <taxon>Tracheophyta</taxon>
        <taxon>Spermatophyta</taxon>
        <taxon>Magnoliopsida</taxon>
        <taxon>eudicotyledons</taxon>
        <taxon>Gunneridae</taxon>
        <taxon>Pentapetalae</taxon>
        <taxon>rosids</taxon>
        <taxon>fabids</taxon>
        <taxon>Fabales</taxon>
        <taxon>Fabaceae</taxon>
        <taxon>Papilionoideae</taxon>
        <taxon>50 kb inversion clade</taxon>
        <taxon>NPAAA clade</taxon>
        <taxon>Hologalegina</taxon>
        <taxon>IRL clade</taxon>
        <taxon>Trifolieae</taxon>
        <taxon>Trifolium</taxon>
    </lineage>
</organism>
<name>A0A392RLX5_9FABA</name>
<accession>A0A392RLX5</accession>